<dbReference type="EMBL" id="JAUKUD010000003">
    <property type="protein sequence ID" value="KAK0749498.1"/>
    <property type="molecule type" value="Genomic_DNA"/>
</dbReference>
<evidence type="ECO:0000256" key="1">
    <source>
        <dbReference type="SAM" id="MobiDB-lite"/>
    </source>
</evidence>
<proteinExistence type="predicted"/>
<feature type="region of interest" description="Disordered" evidence="1">
    <location>
        <begin position="65"/>
        <end position="107"/>
    </location>
</feature>
<dbReference type="AlphaFoldDB" id="A0AA40F1J7"/>
<organism evidence="2 3">
    <name type="scientific">Schizothecium vesticola</name>
    <dbReference type="NCBI Taxonomy" id="314040"/>
    <lineage>
        <taxon>Eukaryota</taxon>
        <taxon>Fungi</taxon>
        <taxon>Dikarya</taxon>
        <taxon>Ascomycota</taxon>
        <taxon>Pezizomycotina</taxon>
        <taxon>Sordariomycetes</taxon>
        <taxon>Sordariomycetidae</taxon>
        <taxon>Sordariales</taxon>
        <taxon>Schizotheciaceae</taxon>
        <taxon>Schizothecium</taxon>
    </lineage>
</organism>
<name>A0AA40F1J7_9PEZI</name>
<gene>
    <name evidence="2" type="ORF">B0T18DRAFT_107435</name>
</gene>
<evidence type="ECO:0000313" key="2">
    <source>
        <dbReference type="EMBL" id="KAK0749498.1"/>
    </source>
</evidence>
<accession>A0AA40F1J7</accession>
<feature type="region of interest" description="Disordered" evidence="1">
    <location>
        <begin position="35"/>
        <end position="54"/>
    </location>
</feature>
<comment type="caution">
    <text evidence="2">The sequence shown here is derived from an EMBL/GenBank/DDBJ whole genome shotgun (WGS) entry which is preliminary data.</text>
</comment>
<feature type="compositionally biased region" description="Polar residues" evidence="1">
    <location>
        <begin position="71"/>
        <end position="81"/>
    </location>
</feature>
<sequence length="477" mass="54774">MPAVPKDQTSPLWSEHLTSPFRKIAVYDFFTETTSQSRPPTIAMDPHQSQQELSKLKMKFTPLKVRGKKGASNQAQQPTGTTKHRPEESLPDVADSASKPKRQRRIKPRRAGCALIERLPLEILEHIFFLSKNTDFPKSSPYIGCTLSSRLTLLRLVIEAFGPTWDVWFGCVPGAVHSYYGWEQDEKRFGGDPQFQNHVLACHRVDVSVLLDAQKLWLRRQTAPRLLEMFPFLLKGFTDLEPPVGHDVPATSEDIERCFEWEWNCHTAWCKALAYAATREEDALRLELGDDCFGAGAEDSIEQGDTLYGWETNEFDEYGFFFGQPNRNLVCARLLSVYNTPSSIDMHSKVRIPDELLVGPLDWAKAKLLFWFVRQRAQLDDQQTWELTKLGYENLVKLDETNLRLVGIGLFCRLRVFSYWPYHLRRSVVRHVIERLRHTSATTKEGQQWIVIYEAIRGSSISSRGIHWGNFPPPPTP</sequence>
<evidence type="ECO:0000313" key="3">
    <source>
        <dbReference type="Proteomes" id="UP001172155"/>
    </source>
</evidence>
<keyword evidence="3" id="KW-1185">Reference proteome</keyword>
<protein>
    <submittedName>
        <fullName evidence="2">Uncharacterized protein</fullName>
    </submittedName>
</protein>
<dbReference type="Proteomes" id="UP001172155">
    <property type="component" value="Unassembled WGS sequence"/>
</dbReference>
<reference evidence="2" key="1">
    <citation type="submission" date="2023-06" db="EMBL/GenBank/DDBJ databases">
        <title>Genome-scale phylogeny and comparative genomics of the fungal order Sordariales.</title>
        <authorList>
            <consortium name="Lawrence Berkeley National Laboratory"/>
            <person name="Hensen N."/>
            <person name="Bonometti L."/>
            <person name="Westerberg I."/>
            <person name="Brannstrom I.O."/>
            <person name="Guillou S."/>
            <person name="Cros-Aarteil S."/>
            <person name="Calhoun S."/>
            <person name="Haridas S."/>
            <person name="Kuo A."/>
            <person name="Mondo S."/>
            <person name="Pangilinan J."/>
            <person name="Riley R."/>
            <person name="LaButti K."/>
            <person name="Andreopoulos B."/>
            <person name="Lipzen A."/>
            <person name="Chen C."/>
            <person name="Yanf M."/>
            <person name="Daum C."/>
            <person name="Ng V."/>
            <person name="Clum A."/>
            <person name="Steindorff A."/>
            <person name="Ohm R."/>
            <person name="Martin F."/>
            <person name="Silar P."/>
            <person name="Natvig D."/>
            <person name="Lalanne C."/>
            <person name="Gautier V."/>
            <person name="Ament-velasquez S.L."/>
            <person name="Kruys A."/>
            <person name="Hutchinson M.I."/>
            <person name="Powell A.J."/>
            <person name="Barry K."/>
            <person name="Miller A.N."/>
            <person name="Grigoriev I.V."/>
            <person name="Debuchy R."/>
            <person name="Gladieux P."/>
            <person name="Thoren M.H."/>
            <person name="Johannesson H."/>
        </authorList>
    </citation>
    <scope>NUCLEOTIDE SEQUENCE</scope>
    <source>
        <strain evidence="2">SMH3187-1</strain>
    </source>
</reference>